<dbReference type="Proteomes" id="UP000517916">
    <property type="component" value="Unassembled WGS sequence"/>
</dbReference>
<keyword evidence="2" id="KW-1185">Reference proteome</keyword>
<organism evidence="1 2">
    <name type="scientific">Kutzneria viridogrisea</name>
    <dbReference type="NCBI Taxonomy" id="47990"/>
    <lineage>
        <taxon>Bacteria</taxon>
        <taxon>Bacillati</taxon>
        <taxon>Actinomycetota</taxon>
        <taxon>Actinomycetes</taxon>
        <taxon>Pseudonocardiales</taxon>
        <taxon>Pseudonocardiaceae</taxon>
        <taxon>Kutzneria</taxon>
    </lineage>
</organism>
<sequence length="41" mass="4529">MARRAGLVEVARLLREPEEHEAGPQGFLLARKPQRSVECGA</sequence>
<name>A0ABR6BBT3_9PSEU</name>
<protein>
    <submittedName>
        <fullName evidence="1">Uncharacterized protein</fullName>
    </submittedName>
</protein>
<dbReference type="RefSeq" id="WP_318296022.1">
    <property type="nucleotide sequence ID" value="NZ_BAAABQ010000007.1"/>
</dbReference>
<reference evidence="1 2" key="1">
    <citation type="submission" date="2020-08" db="EMBL/GenBank/DDBJ databases">
        <title>Genomic Encyclopedia of Archaeal and Bacterial Type Strains, Phase II (KMG-II): from individual species to whole genera.</title>
        <authorList>
            <person name="Goeker M."/>
        </authorList>
    </citation>
    <scope>NUCLEOTIDE SEQUENCE [LARGE SCALE GENOMIC DNA]</scope>
    <source>
        <strain evidence="1 2">DSM 43850</strain>
    </source>
</reference>
<comment type="caution">
    <text evidence="1">The sequence shown here is derived from an EMBL/GenBank/DDBJ whole genome shotgun (WGS) entry which is preliminary data.</text>
</comment>
<dbReference type="EMBL" id="JACJID010000001">
    <property type="protein sequence ID" value="MBA8924334.1"/>
    <property type="molecule type" value="Genomic_DNA"/>
</dbReference>
<evidence type="ECO:0000313" key="2">
    <source>
        <dbReference type="Proteomes" id="UP000517916"/>
    </source>
</evidence>
<evidence type="ECO:0000313" key="1">
    <source>
        <dbReference type="EMBL" id="MBA8924334.1"/>
    </source>
</evidence>
<proteinExistence type="predicted"/>
<accession>A0ABR6BBT3</accession>
<gene>
    <name evidence="1" type="ORF">BC739_001531</name>
</gene>